<dbReference type="InterPro" id="IPR016162">
    <property type="entry name" value="Ald_DH_N"/>
</dbReference>
<dbReference type="InterPro" id="IPR015590">
    <property type="entry name" value="Aldehyde_DH_dom"/>
</dbReference>
<dbReference type="PROSITE" id="PS00687">
    <property type="entry name" value="ALDEHYDE_DEHYDR_GLU"/>
    <property type="match status" value="1"/>
</dbReference>
<dbReference type="OrthoDB" id="6882680at2"/>
<dbReference type="PANTHER" id="PTHR42804">
    <property type="entry name" value="ALDEHYDE DEHYDROGENASE"/>
    <property type="match status" value="1"/>
</dbReference>
<keyword evidence="9" id="KW-1185">Reference proteome</keyword>
<evidence type="ECO:0000259" key="7">
    <source>
        <dbReference type="Pfam" id="PF00171"/>
    </source>
</evidence>
<sequence>MNALDREHVFIDGTWQRSAGGDIEVHSAITGLVIGRVPDGAAEDVQKAVAAARAAFPAWSRTALADRLDLLAKLATKVDERADELARLISAEVGTPLRVSTAVQVGLPRRVLQSYGELMEDFQVEEQVGDSLVFREPIGVVAAVTAWNYPLQQVLGKIGAALVAGCTVVLKPSQVAPLSAFIVADLIEEIGFPPGVFNLVSGRGRVVGEELVGHPDVDMVTFTGSTGAGRRIGEVASRTVKRVALELGGKSPNVILDDADFAQAVKVGVANCFTNTGQTCTALTRMLVPQSRISEVEELVRARLRKYVLGDPLDQATTMGPLASAAQRDSVREYVQVGIDEGATLIHGGLEVPIGVPSGYFVTPTAFSMVTPDMRIAREEIFGPVLSILPYGSEEEAIEIANDSEYGLSGAVWSGDRERALGVARQLRTGAVDINGSFFNMLAPFGGYKQSGNGRELGHHGLAEFFELKSVQQAPQNS</sequence>
<dbReference type="FunFam" id="3.40.309.10:FF:000012">
    <property type="entry name" value="Betaine aldehyde dehydrogenase"/>
    <property type="match status" value="1"/>
</dbReference>
<feature type="domain" description="Aldehyde dehydrogenase" evidence="7">
    <location>
        <begin position="15"/>
        <end position="471"/>
    </location>
</feature>
<accession>A0A2S2C6Q5</accession>
<name>A0A2S2C6Q5_9NOCA</name>
<comment type="similarity">
    <text evidence="1 6">Belongs to the aldehyde dehydrogenase family.</text>
</comment>
<dbReference type="SUPFAM" id="SSF53720">
    <property type="entry name" value="ALDH-like"/>
    <property type="match status" value="1"/>
</dbReference>
<dbReference type="PROSITE" id="PS00070">
    <property type="entry name" value="ALDEHYDE_DEHYDR_CYS"/>
    <property type="match status" value="1"/>
</dbReference>
<protein>
    <recommendedName>
        <fullName evidence="3">aldehyde dehydrogenase (NAD(+))</fullName>
        <ecNumber evidence="3">1.2.1.3</ecNumber>
    </recommendedName>
</protein>
<keyword evidence="2 6" id="KW-0560">Oxidoreductase</keyword>
<gene>
    <name evidence="8" type="ORF">CBI38_34475</name>
</gene>
<keyword evidence="8" id="KW-0614">Plasmid</keyword>
<evidence type="ECO:0000256" key="6">
    <source>
        <dbReference type="RuleBase" id="RU003345"/>
    </source>
</evidence>
<dbReference type="InterPro" id="IPR016161">
    <property type="entry name" value="Ald_DH/histidinol_DH"/>
</dbReference>
<dbReference type="Gene3D" id="3.40.309.10">
    <property type="entry name" value="Aldehyde Dehydrogenase, Chain A, domain 2"/>
    <property type="match status" value="1"/>
</dbReference>
<dbReference type="Pfam" id="PF00171">
    <property type="entry name" value="Aldedh"/>
    <property type="match status" value="1"/>
</dbReference>
<dbReference type="InterPro" id="IPR016160">
    <property type="entry name" value="Ald_DH_CS_CYS"/>
</dbReference>
<dbReference type="CDD" id="cd07138">
    <property type="entry name" value="ALDH_CddD_SSP0762"/>
    <property type="match status" value="1"/>
</dbReference>
<dbReference type="Gene3D" id="3.40.605.10">
    <property type="entry name" value="Aldehyde Dehydrogenase, Chain A, domain 1"/>
    <property type="match status" value="1"/>
</dbReference>
<dbReference type="Proteomes" id="UP000245711">
    <property type="component" value="Plasmid pRB98"/>
</dbReference>
<dbReference type="RefSeq" id="WP_109335941.1">
    <property type="nucleotide sequence ID" value="NZ_CP021355.1"/>
</dbReference>
<proteinExistence type="inferred from homology"/>
<evidence type="ECO:0000256" key="1">
    <source>
        <dbReference type="ARBA" id="ARBA00009986"/>
    </source>
</evidence>
<geneLocation type="plasmid" evidence="9">
    <name>prb98</name>
</geneLocation>
<evidence type="ECO:0000313" key="8">
    <source>
        <dbReference type="EMBL" id="AWK76493.1"/>
    </source>
</evidence>
<evidence type="ECO:0000256" key="4">
    <source>
        <dbReference type="ARBA" id="ARBA00049194"/>
    </source>
</evidence>
<comment type="catalytic activity">
    <reaction evidence="4">
        <text>an aldehyde + NAD(+) + H2O = a carboxylate + NADH + 2 H(+)</text>
        <dbReference type="Rhea" id="RHEA:16185"/>
        <dbReference type="ChEBI" id="CHEBI:15377"/>
        <dbReference type="ChEBI" id="CHEBI:15378"/>
        <dbReference type="ChEBI" id="CHEBI:17478"/>
        <dbReference type="ChEBI" id="CHEBI:29067"/>
        <dbReference type="ChEBI" id="CHEBI:57540"/>
        <dbReference type="ChEBI" id="CHEBI:57945"/>
        <dbReference type="EC" id="1.2.1.3"/>
    </reaction>
</comment>
<dbReference type="EMBL" id="CP021355">
    <property type="protein sequence ID" value="AWK76493.1"/>
    <property type="molecule type" value="Genomic_DNA"/>
</dbReference>
<dbReference type="InterPro" id="IPR029510">
    <property type="entry name" value="Ald_DH_CS_GLU"/>
</dbReference>
<dbReference type="EC" id="1.2.1.3" evidence="3"/>
<organism evidence="8 9">
    <name type="scientific">Rhodococcus oxybenzonivorans</name>
    <dbReference type="NCBI Taxonomy" id="1990687"/>
    <lineage>
        <taxon>Bacteria</taxon>
        <taxon>Bacillati</taxon>
        <taxon>Actinomycetota</taxon>
        <taxon>Actinomycetes</taxon>
        <taxon>Mycobacteriales</taxon>
        <taxon>Nocardiaceae</taxon>
        <taxon>Rhodococcus</taxon>
    </lineage>
</organism>
<evidence type="ECO:0000256" key="5">
    <source>
        <dbReference type="PROSITE-ProRule" id="PRU10007"/>
    </source>
</evidence>
<evidence type="ECO:0000313" key="9">
    <source>
        <dbReference type="Proteomes" id="UP000245711"/>
    </source>
</evidence>
<dbReference type="GO" id="GO:0004029">
    <property type="term" value="F:aldehyde dehydrogenase (NAD+) activity"/>
    <property type="evidence" value="ECO:0007669"/>
    <property type="project" value="UniProtKB-EC"/>
</dbReference>
<dbReference type="FunFam" id="3.40.605.10:FF:000007">
    <property type="entry name" value="NAD/NADP-dependent betaine aldehyde dehydrogenase"/>
    <property type="match status" value="1"/>
</dbReference>
<dbReference type="AlphaFoldDB" id="A0A2S2C6Q5"/>
<dbReference type="PANTHER" id="PTHR42804:SF1">
    <property type="entry name" value="ALDEHYDE DEHYDROGENASE-RELATED"/>
    <property type="match status" value="1"/>
</dbReference>
<reference evidence="8 9" key="1">
    <citation type="submission" date="2017-05" db="EMBL/GenBank/DDBJ databases">
        <title>Isolation of Rhodococcus sp. S2-17 biodegrading of BP-3.</title>
        <authorList>
            <person name="Lee Y."/>
            <person name="Kim K.H."/>
            <person name="Chun B.H."/>
            <person name="Jung H.S."/>
            <person name="Jeon C.O."/>
        </authorList>
    </citation>
    <scope>NUCLEOTIDE SEQUENCE [LARGE SCALE GENOMIC DNA]</scope>
    <source>
        <strain evidence="8 9">S2-17</strain>
        <plasmid evidence="9">prb98</plasmid>
    </source>
</reference>
<dbReference type="KEGG" id="roz:CBI38_34475"/>
<dbReference type="InterPro" id="IPR016163">
    <property type="entry name" value="Ald_DH_C"/>
</dbReference>
<evidence type="ECO:0000256" key="3">
    <source>
        <dbReference type="ARBA" id="ARBA00024226"/>
    </source>
</evidence>
<feature type="active site" evidence="5">
    <location>
        <position position="246"/>
    </location>
</feature>
<evidence type="ECO:0000256" key="2">
    <source>
        <dbReference type="ARBA" id="ARBA00023002"/>
    </source>
</evidence>